<feature type="compositionally biased region" description="Basic and acidic residues" evidence="1">
    <location>
        <begin position="12"/>
        <end position="22"/>
    </location>
</feature>
<dbReference type="AlphaFoldDB" id="A0A0C9V2N7"/>
<dbReference type="OrthoDB" id="3245051at2759"/>
<proteinExistence type="predicted"/>
<evidence type="ECO:0000256" key="1">
    <source>
        <dbReference type="SAM" id="MobiDB-lite"/>
    </source>
</evidence>
<dbReference type="EMBL" id="KN839886">
    <property type="protein sequence ID" value="KIJ59529.1"/>
    <property type="molecule type" value="Genomic_DNA"/>
</dbReference>
<feature type="region of interest" description="Disordered" evidence="1">
    <location>
        <begin position="1"/>
        <end position="48"/>
    </location>
</feature>
<name>A0A0C9V2N7_9AGAM</name>
<reference evidence="2 3" key="1">
    <citation type="submission" date="2014-04" db="EMBL/GenBank/DDBJ databases">
        <title>Evolutionary Origins and Diversification of the Mycorrhizal Mutualists.</title>
        <authorList>
            <consortium name="DOE Joint Genome Institute"/>
            <consortium name="Mycorrhizal Genomics Consortium"/>
            <person name="Kohler A."/>
            <person name="Kuo A."/>
            <person name="Nagy L.G."/>
            <person name="Floudas D."/>
            <person name="Copeland A."/>
            <person name="Barry K.W."/>
            <person name="Cichocki N."/>
            <person name="Veneault-Fourrey C."/>
            <person name="LaButti K."/>
            <person name="Lindquist E.A."/>
            <person name="Lipzen A."/>
            <person name="Lundell T."/>
            <person name="Morin E."/>
            <person name="Murat C."/>
            <person name="Riley R."/>
            <person name="Ohm R."/>
            <person name="Sun H."/>
            <person name="Tunlid A."/>
            <person name="Henrissat B."/>
            <person name="Grigoriev I.V."/>
            <person name="Hibbett D.S."/>
            <person name="Martin F."/>
        </authorList>
    </citation>
    <scope>NUCLEOTIDE SEQUENCE [LARGE SCALE GENOMIC DNA]</scope>
    <source>
        <strain evidence="2 3">MD-312</strain>
    </source>
</reference>
<feature type="compositionally biased region" description="Polar residues" evidence="1">
    <location>
        <begin position="35"/>
        <end position="48"/>
    </location>
</feature>
<dbReference type="Proteomes" id="UP000053820">
    <property type="component" value="Unassembled WGS sequence"/>
</dbReference>
<keyword evidence="3" id="KW-1185">Reference proteome</keyword>
<gene>
    <name evidence="2" type="ORF">HYDPIDRAFT_140540</name>
</gene>
<dbReference type="Pfam" id="PF18759">
    <property type="entry name" value="Plavaka"/>
    <property type="match status" value="1"/>
</dbReference>
<protein>
    <submittedName>
        <fullName evidence="2">Uncharacterized protein</fullName>
    </submittedName>
</protein>
<evidence type="ECO:0000313" key="2">
    <source>
        <dbReference type="EMBL" id="KIJ59529.1"/>
    </source>
</evidence>
<dbReference type="HOGENOM" id="CLU_006344_4_3_1"/>
<dbReference type="InterPro" id="IPR041078">
    <property type="entry name" value="Plavaka"/>
</dbReference>
<sequence length="873" mass="99491">MEDEDEASAPSREGRRDTEEPLQRGPYITEFPISTAGQPVRNPNSSTTGQQYETYLHQLDDGSTNLWAPFTSRLDYEVARWAKLRGLGSTAFSDLLKIEGICDHLGLSYRSTPELNKIIDTKLPSQRPRFHRQEIVIAGDIREAYDVFFRDVLECVKALFSDPDFAKYLVFVPERHYSDPDKTKRLYHDLHTGKWWWNTQKSLEERAPGATIIPVLLSSDKTQVTMFRNKSAYPIYMTIGNIPKEIRRKPSRRAQVLLGYLPTTKLDHISNLAARRRTLANLFHACMREILHPLKDAGSHGVNMTSGGGVVHRGHPLVACYIGDYPEQILISGAKTGECPGCDIPRGSLGSPDEPCTFRHLKNILDALALVDEDPLQFTKACATAGVKPLFHPFWEDLPYCNIYRALTPDVLHQLYQGLVKHLIAWIKSAYSTAEIDARCKRLPPNHNIRLFMKGISGLSRVSGTEHDQICRFLLGMVVDMRLPGGVSPARLIRAVRGLLDFLYLAQYPCLSEETLELIDDALTRFHNNKAIFVDLGIRSSFELPKLHSLHHYVYMVRRFGTTDNYTTAYTERLHIDLTKDAYRATNHKDEYFQMTVWLERKEKMLYHNNYIIWRQNRNHTVPVRAPPNMSYLREFKIAKHPSVGTVPLRTIEDTYGATFFRAALARFVIQNTQPQLRGRQFDEAIHNVIIPFRTLAVFHKIRFNGVDSLGRRDESITVDAIHAQPQRKDRQGRVVPGRFDTALVNLGEGGETGVEGYRVGQVRVIFAIPPTARNLMFGATEVPLHLAYVEWFSPFPASPERNHGMYKISRSMVDNGRLASIVPVSNIRRSIHLIPKFGAIAPRDWTSSNVLERCSTFYVNCFSDRHAYSTIF</sequence>
<organism evidence="2 3">
    <name type="scientific">Hydnomerulius pinastri MD-312</name>
    <dbReference type="NCBI Taxonomy" id="994086"/>
    <lineage>
        <taxon>Eukaryota</taxon>
        <taxon>Fungi</taxon>
        <taxon>Dikarya</taxon>
        <taxon>Basidiomycota</taxon>
        <taxon>Agaricomycotina</taxon>
        <taxon>Agaricomycetes</taxon>
        <taxon>Agaricomycetidae</taxon>
        <taxon>Boletales</taxon>
        <taxon>Boletales incertae sedis</taxon>
        <taxon>Leucogyrophana</taxon>
    </lineage>
</organism>
<evidence type="ECO:0000313" key="3">
    <source>
        <dbReference type="Proteomes" id="UP000053820"/>
    </source>
</evidence>
<accession>A0A0C9V2N7</accession>